<sequence length="40" mass="4848">MLYLLDDKGNEQFERLSDFKRYVLDSLVNKINQRTDLEID</sequence>
<keyword evidence="2" id="KW-1185">Reference proteome</keyword>
<accession>A0A1I2BE72</accession>
<dbReference type="Pfam" id="PF21205">
    <property type="entry name" value="Rep3_C"/>
    <property type="match status" value="1"/>
</dbReference>
<dbReference type="Gene3D" id="1.10.10.10">
    <property type="entry name" value="Winged helix-like DNA-binding domain superfamily/Winged helix DNA-binding domain"/>
    <property type="match status" value="1"/>
</dbReference>
<gene>
    <name evidence="1" type="ORF">SAMN05216167_11577</name>
</gene>
<dbReference type="EMBL" id="FOLQ01000015">
    <property type="protein sequence ID" value="SFE54464.1"/>
    <property type="molecule type" value="Genomic_DNA"/>
</dbReference>
<evidence type="ECO:0000313" key="2">
    <source>
        <dbReference type="Proteomes" id="UP000198598"/>
    </source>
</evidence>
<dbReference type="InterPro" id="IPR036388">
    <property type="entry name" value="WH-like_DNA-bd_sf"/>
</dbReference>
<protein>
    <submittedName>
        <fullName evidence="1">Uncharacterized protein</fullName>
    </submittedName>
</protein>
<proteinExistence type="predicted"/>
<reference evidence="1 2" key="1">
    <citation type="submission" date="2016-10" db="EMBL/GenBank/DDBJ databases">
        <authorList>
            <person name="de Groot N.N."/>
        </authorList>
    </citation>
    <scope>NUCLEOTIDE SEQUENCE [LARGE SCALE GENOMIC DNA]</scope>
    <source>
        <strain evidence="1 2">DSM 26130</strain>
    </source>
</reference>
<dbReference type="AlphaFoldDB" id="A0A1I2BE72"/>
<dbReference type="RefSeq" id="WP_245776796.1">
    <property type="nucleotide sequence ID" value="NZ_FOLQ01000015.1"/>
</dbReference>
<organism evidence="1 2">
    <name type="scientific">Spirosoma endophyticum</name>
    <dbReference type="NCBI Taxonomy" id="662367"/>
    <lineage>
        <taxon>Bacteria</taxon>
        <taxon>Pseudomonadati</taxon>
        <taxon>Bacteroidota</taxon>
        <taxon>Cytophagia</taxon>
        <taxon>Cytophagales</taxon>
        <taxon>Cytophagaceae</taxon>
        <taxon>Spirosoma</taxon>
    </lineage>
</organism>
<name>A0A1I2BE72_9BACT</name>
<dbReference type="Proteomes" id="UP000198598">
    <property type="component" value="Unassembled WGS sequence"/>
</dbReference>
<evidence type="ECO:0000313" key="1">
    <source>
        <dbReference type="EMBL" id="SFE54464.1"/>
    </source>
</evidence>